<dbReference type="STRING" id="1150625.Q75_14770"/>
<dbReference type="PATRIC" id="fig|1150625.3.peg.3091"/>
<dbReference type="RefSeq" id="WP_059351794.1">
    <property type="nucleotide sequence ID" value="NZ_LDYG01000048.1"/>
</dbReference>
<dbReference type="EMBL" id="LDYG01000048">
    <property type="protein sequence ID" value="KUP04707.1"/>
    <property type="molecule type" value="Genomic_DNA"/>
</dbReference>
<sequence length="336" mass="39158">MLSAYKAEGIDSLIELALSKGLHSDLQKNLKHFSRLQLEESLQSDNDFITDLNELAKVRTGCRDTEFSIDYNPVSGLRYIDFFLCVDKFSQEQLPSFIFNICNYIHGLTRILEQNANFDIDRVLENVISRGEDYKIDKEKLVEIVIESRMLTFPELNRRYMNDIIPLYKELLWSILRYFIKDQYIWDVNIQTRKYPQFIFDIDGKSTSLNRILNYAIENEPDGDRAFEILQLKKSATRTFEGFILASMARITIYDITKSPNERIATDIDSILIKVSKNKMIVEFHESKNTKKTPENKAKKDLNDKFIKVLNNNAKGYRIKEVKGMGAKLVLAFNNQ</sequence>
<evidence type="ECO:0000313" key="2">
    <source>
        <dbReference type="Proteomes" id="UP000074108"/>
    </source>
</evidence>
<accession>A0A147K546</accession>
<keyword evidence="2" id="KW-1185">Reference proteome</keyword>
<dbReference type="Proteomes" id="UP000074108">
    <property type="component" value="Unassembled WGS sequence"/>
</dbReference>
<proteinExistence type="predicted"/>
<dbReference type="AlphaFoldDB" id="A0A147K546"/>
<comment type="caution">
    <text evidence="1">The sequence shown here is derived from an EMBL/GenBank/DDBJ whole genome shotgun (WGS) entry which is preliminary data.</text>
</comment>
<reference evidence="1 2" key="1">
    <citation type="journal article" date="2016" name="Front. Microbiol.">
        <title>Microevolution Analysis of Bacillus coahuilensis Unveils Differences in Phosphorus Acquisition Strategies and Their Regulation.</title>
        <authorList>
            <person name="Gomez-Lunar Z."/>
            <person name="Hernandez-Gonzalez I."/>
            <person name="Rodriguez-Torres M.D."/>
            <person name="Souza V."/>
            <person name="Olmedo-Alvarez G."/>
        </authorList>
    </citation>
    <scope>NUCLEOTIDE SEQUENCE [LARGE SCALE GENOMIC DNA]</scope>
    <source>
        <strain evidence="2">p1.1.43</strain>
    </source>
</reference>
<protein>
    <submittedName>
        <fullName evidence="1">Uncharacterized protein</fullName>
    </submittedName>
</protein>
<name>A0A147K546_9BACI</name>
<evidence type="ECO:0000313" key="1">
    <source>
        <dbReference type="EMBL" id="KUP04707.1"/>
    </source>
</evidence>
<organism evidence="1 2">
    <name type="scientific">Bacillus coahuilensis p1.1.43</name>
    <dbReference type="NCBI Taxonomy" id="1150625"/>
    <lineage>
        <taxon>Bacteria</taxon>
        <taxon>Bacillati</taxon>
        <taxon>Bacillota</taxon>
        <taxon>Bacilli</taxon>
        <taxon>Bacillales</taxon>
        <taxon>Bacillaceae</taxon>
        <taxon>Bacillus</taxon>
    </lineage>
</organism>
<gene>
    <name evidence="1" type="ORF">Q75_14770</name>
</gene>